<dbReference type="GO" id="GO:0031124">
    <property type="term" value="P:mRNA 3'-end processing"/>
    <property type="evidence" value="ECO:0007669"/>
    <property type="project" value="InterPro"/>
</dbReference>
<comment type="subcellular location">
    <subcellularLocation>
        <location evidence="1">Nucleus</location>
    </subcellularLocation>
</comment>
<dbReference type="Proteomes" id="UP000800096">
    <property type="component" value="Unassembled WGS sequence"/>
</dbReference>
<dbReference type="Gene3D" id="3.30.70.330">
    <property type="match status" value="1"/>
</dbReference>
<dbReference type="AlphaFoldDB" id="A0A6A5QMP8"/>
<dbReference type="InterPro" id="IPR026896">
    <property type="entry name" value="CSTF_C"/>
</dbReference>
<dbReference type="PROSITE" id="PS50102">
    <property type="entry name" value="RRM"/>
    <property type="match status" value="1"/>
</dbReference>
<protein>
    <submittedName>
        <fullName evidence="6">Hinge domain of cleavage stimulation factor subunit 2-domain-containing protein</fullName>
    </submittedName>
</protein>
<feature type="compositionally biased region" description="Polar residues" evidence="4">
    <location>
        <begin position="94"/>
        <end position="114"/>
    </location>
</feature>
<dbReference type="SMART" id="SM00360">
    <property type="entry name" value="RRM"/>
    <property type="match status" value="1"/>
</dbReference>
<sequence length="318" mass="33987">MAPNDKAGRVVFIGNIPYGGTEELIIETLGRVGQVNNFRLVYDKETGRPKGFGFAEFADADAAASAVRNLNDHEIMGRKLRVDWSNDNGAGDNAPSNQPAAPTASQNAFQSMNGQAPEPVQAQHSSALGPLPPGIDLPPNLTCPDAISRTLSTLPPPQLLDILSQMKGLVMTDPAKATELLRQAPQLAYAIFQSLLLLQLVDPQILGSLVETATAAPAPVAQVPPVQQQAPAVARPPVNYPVYPPQAPTPQPQTHVPQPYAQPPPAQAQPQAQAAAMDQQAMYAQVLALTMEQINQLPPEHRAQIMQIRQFLMAGARP</sequence>
<evidence type="ECO:0000256" key="4">
    <source>
        <dbReference type="SAM" id="MobiDB-lite"/>
    </source>
</evidence>
<dbReference type="InterPro" id="IPR038192">
    <property type="entry name" value="CSTF_C_sf"/>
</dbReference>
<dbReference type="GO" id="GO:0003729">
    <property type="term" value="F:mRNA binding"/>
    <property type="evidence" value="ECO:0007669"/>
    <property type="project" value="TreeGrafter"/>
</dbReference>
<dbReference type="Gene3D" id="1.25.40.630">
    <property type="match status" value="1"/>
</dbReference>
<feature type="domain" description="RRM" evidence="5">
    <location>
        <begin position="9"/>
        <end position="87"/>
    </location>
</feature>
<dbReference type="Pfam" id="PF14327">
    <property type="entry name" value="CSTF2_hinge"/>
    <property type="match status" value="1"/>
</dbReference>
<keyword evidence="3" id="KW-0694">RNA-binding</keyword>
<dbReference type="PANTHER" id="PTHR45735:SF2">
    <property type="entry name" value="CLEAVAGE STIMULATION FACTOR SUBUNIT 2"/>
    <property type="match status" value="1"/>
</dbReference>
<dbReference type="InterPro" id="IPR035979">
    <property type="entry name" value="RBD_domain_sf"/>
</dbReference>
<reference evidence="6" key="1">
    <citation type="journal article" date="2020" name="Stud. Mycol.">
        <title>101 Dothideomycetes genomes: a test case for predicting lifestyles and emergence of pathogens.</title>
        <authorList>
            <person name="Haridas S."/>
            <person name="Albert R."/>
            <person name="Binder M."/>
            <person name="Bloem J."/>
            <person name="Labutti K."/>
            <person name="Salamov A."/>
            <person name="Andreopoulos B."/>
            <person name="Baker S."/>
            <person name="Barry K."/>
            <person name="Bills G."/>
            <person name="Bluhm B."/>
            <person name="Cannon C."/>
            <person name="Castanera R."/>
            <person name="Culley D."/>
            <person name="Daum C."/>
            <person name="Ezra D."/>
            <person name="Gonzalez J."/>
            <person name="Henrissat B."/>
            <person name="Kuo A."/>
            <person name="Liang C."/>
            <person name="Lipzen A."/>
            <person name="Lutzoni F."/>
            <person name="Magnuson J."/>
            <person name="Mondo S."/>
            <person name="Nolan M."/>
            <person name="Ohm R."/>
            <person name="Pangilinan J."/>
            <person name="Park H.-J."/>
            <person name="Ramirez L."/>
            <person name="Alfaro M."/>
            <person name="Sun H."/>
            <person name="Tritt A."/>
            <person name="Yoshinaga Y."/>
            <person name="Zwiers L.-H."/>
            <person name="Turgeon B."/>
            <person name="Goodwin S."/>
            <person name="Spatafora J."/>
            <person name="Crous P."/>
            <person name="Grigoriev I."/>
        </authorList>
    </citation>
    <scope>NUCLEOTIDE SEQUENCE</scope>
    <source>
        <strain evidence="6">HMLAC05119</strain>
    </source>
</reference>
<keyword evidence="2" id="KW-0539">Nucleus</keyword>
<dbReference type="Pfam" id="PF14304">
    <property type="entry name" value="CSTF_C"/>
    <property type="match status" value="1"/>
</dbReference>
<gene>
    <name evidence="6" type="ORF">BDU57DRAFT_447844</name>
</gene>
<organism evidence="6 7">
    <name type="scientific">Ampelomyces quisqualis</name>
    <name type="common">Powdery mildew agent</name>
    <dbReference type="NCBI Taxonomy" id="50730"/>
    <lineage>
        <taxon>Eukaryota</taxon>
        <taxon>Fungi</taxon>
        <taxon>Dikarya</taxon>
        <taxon>Ascomycota</taxon>
        <taxon>Pezizomycotina</taxon>
        <taxon>Dothideomycetes</taxon>
        <taxon>Pleosporomycetidae</taxon>
        <taxon>Pleosporales</taxon>
        <taxon>Pleosporineae</taxon>
        <taxon>Phaeosphaeriaceae</taxon>
        <taxon>Ampelomyces</taxon>
    </lineage>
</organism>
<accession>A0A6A5QMP8</accession>
<evidence type="ECO:0000256" key="2">
    <source>
        <dbReference type="ARBA" id="ARBA00023242"/>
    </source>
</evidence>
<dbReference type="EMBL" id="ML979135">
    <property type="protein sequence ID" value="KAF1916070.1"/>
    <property type="molecule type" value="Genomic_DNA"/>
</dbReference>
<dbReference type="InterPro" id="IPR025742">
    <property type="entry name" value="CSTF2_hinge"/>
</dbReference>
<dbReference type="Pfam" id="PF00076">
    <property type="entry name" value="RRM_1"/>
    <property type="match status" value="1"/>
</dbReference>
<evidence type="ECO:0000313" key="6">
    <source>
        <dbReference type="EMBL" id="KAF1916070.1"/>
    </source>
</evidence>
<dbReference type="SUPFAM" id="SSF54928">
    <property type="entry name" value="RNA-binding domain, RBD"/>
    <property type="match status" value="1"/>
</dbReference>
<proteinExistence type="predicted"/>
<name>A0A6A5QMP8_AMPQU</name>
<dbReference type="OrthoDB" id="272703at2759"/>
<dbReference type="Gene3D" id="1.10.20.70">
    <property type="entry name" value="Transcription termination and cleavage factor, C-terminal domain"/>
    <property type="match status" value="1"/>
</dbReference>
<feature type="region of interest" description="Disordered" evidence="4">
    <location>
        <begin position="83"/>
        <end position="142"/>
    </location>
</feature>
<feature type="region of interest" description="Disordered" evidence="4">
    <location>
        <begin position="237"/>
        <end position="275"/>
    </location>
</feature>
<feature type="compositionally biased region" description="Pro residues" evidence="4">
    <location>
        <begin position="238"/>
        <end position="251"/>
    </location>
</feature>
<dbReference type="InterPro" id="IPR000504">
    <property type="entry name" value="RRM_dom"/>
</dbReference>
<evidence type="ECO:0000256" key="1">
    <source>
        <dbReference type="ARBA" id="ARBA00004123"/>
    </source>
</evidence>
<keyword evidence="7" id="KW-1185">Reference proteome</keyword>
<evidence type="ECO:0000259" key="5">
    <source>
        <dbReference type="PROSITE" id="PS50102"/>
    </source>
</evidence>
<dbReference type="GO" id="GO:0005847">
    <property type="term" value="C:mRNA cleavage and polyadenylation specificity factor complex"/>
    <property type="evidence" value="ECO:0007669"/>
    <property type="project" value="TreeGrafter"/>
</dbReference>
<evidence type="ECO:0000313" key="7">
    <source>
        <dbReference type="Proteomes" id="UP000800096"/>
    </source>
</evidence>
<dbReference type="PANTHER" id="PTHR45735">
    <property type="entry name" value="CLEAVAGE STIMULATION FACTOR SUBUNIT 2"/>
    <property type="match status" value="1"/>
</dbReference>
<dbReference type="InterPro" id="IPR012677">
    <property type="entry name" value="Nucleotide-bd_a/b_plait_sf"/>
</dbReference>
<evidence type="ECO:0000256" key="3">
    <source>
        <dbReference type="PROSITE-ProRule" id="PRU00176"/>
    </source>
</evidence>